<sequence>MNFPKDGIRLHKSNFASIGQQLQPLLANGDCYRLIIRPWRETRSLSQNALAHLWFAEISDYLIKRGKAFASPAWVKDALKHSYLGYEHREMTDVITGEKTTISSLRHTSDLDTGEMHFFLSQVDAWALSIGCRLTIPEDCEYAQLRAEQEA</sequence>
<dbReference type="Gene3D" id="1.10.3790.10">
    <property type="entry name" value="NinB"/>
    <property type="match status" value="1"/>
</dbReference>
<dbReference type="AlphaFoldDB" id="A0A423XU09"/>
<protein>
    <recommendedName>
        <fullName evidence="3">Recombination protein NinB</fullName>
    </recommendedName>
</protein>
<dbReference type="RefSeq" id="WP_123948886.1">
    <property type="nucleotide sequence ID" value="NZ_PQJL01000016.1"/>
</dbReference>
<reference evidence="1 2" key="1">
    <citation type="journal article" date="2018" name="Front. Microbiol.">
        <title>An Investigation of an Acute Gastroenteritis Outbreak: Cronobacter sakazakii, a Potential Cause of Food-Borne Illness.</title>
        <authorList>
            <person name="Yong W."/>
            <person name="Guo B."/>
            <person name="Shi X."/>
            <person name="Cheng T."/>
            <person name="Chen M."/>
            <person name="Jiang X."/>
            <person name="Ye Y."/>
            <person name="Wang J."/>
            <person name="Xie G."/>
            <person name="Ding J."/>
        </authorList>
    </citation>
    <scope>NUCLEOTIDE SEQUENCE [LARGE SCALE GENOMIC DNA]</scope>
    <source>
        <strain evidence="1 2">S1</strain>
    </source>
</reference>
<comment type="caution">
    <text evidence="1">The sequence shown here is derived from an EMBL/GenBank/DDBJ whole genome shotgun (WGS) entry which is preliminary data.</text>
</comment>
<evidence type="ECO:0000313" key="2">
    <source>
        <dbReference type="Proteomes" id="UP000285793"/>
    </source>
</evidence>
<accession>A0A423XU09</accession>
<dbReference type="EMBL" id="PQJL01000016">
    <property type="protein sequence ID" value="ROW60022.1"/>
    <property type="molecule type" value="Genomic_DNA"/>
</dbReference>
<dbReference type="SUPFAM" id="SSF103370">
    <property type="entry name" value="NinB"/>
    <property type="match status" value="1"/>
</dbReference>
<dbReference type="NCBIfam" id="NF007281">
    <property type="entry name" value="PRK09741.1"/>
    <property type="match status" value="1"/>
</dbReference>
<name>A0A423XU09_9ENTR</name>
<proteinExistence type="predicted"/>
<evidence type="ECO:0008006" key="3">
    <source>
        <dbReference type="Google" id="ProtNLM"/>
    </source>
</evidence>
<evidence type="ECO:0000313" key="1">
    <source>
        <dbReference type="EMBL" id="ROW60022.1"/>
    </source>
</evidence>
<dbReference type="InterPro" id="IPR036619">
    <property type="entry name" value="NinB_sf"/>
</dbReference>
<dbReference type="Proteomes" id="UP000285793">
    <property type="component" value="Unassembled WGS sequence"/>
</dbReference>
<organism evidence="1 2">
    <name type="scientific">Cronobacter malonaticus</name>
    <dbReference type="NCBI Taxonomy" id="413503"/>
    <lineage>
        <taxon>Bacteria</taxon>
        <taxon>Pseudomonadati</taxon>
        <taxon>Pseudomonadota</taxon>
        <taxon>Gammaproteobacteria</taxon>
        <taxon>Enterobacterales</taxon>
        <taxon>Enterobacteriaceae</taxon>
        <taxon>Cronobacter</taxon>
    </lineage>
</organism>
<gene>
    <name evidence="1" type="ORF">C3E80_16730</name>
</gene>